<sequence>MSPAPLPPGLLGSASPLASAYDGALLDLDGVCFAGAARVPHAADSVNAARAAGMRLSFVTNNASRAPRAVVDKLRANDIQAEPGEVFSAAMDAAVMLTERLAPGSLCLVVGGDGVRQALLDEGFTLTDTAADRPAAVVQGWDPAVDWAMLSEGLYAITAGALHVATNLDATLPTERGFALGNGSLVAAIAHASSKEALAGGKPFPGIYERALARSGATRPIAVGDRLNTDHVGARSAGIPGLHVLTGVNTARDVILADPAERPAFLHTDLRGIIEAHPEPMRDGAWWGVGRERARVSGDRLELAGAGPLQSPITVTLDAYRALAAAAWASADAADGSQAGAQALSLPEITVAA</sequence>
<dbReference type="InterPro" id="IPR036412">
    <property type="entry name" value="HAD-like_sf"/>
</dbReference>
<proteinExistence type="predicted"/>
<evidence type="ECO:0000313" key="2">
    <source>
        <dbReference type="Proteomes" id="UP000504752"/>
    </source>
</evidence>
<dbReference type="InterPro" id="IPR006357">
    <property type="entry name" value="HAD-SF_hydro_IIA"/>
</dbReference>
<keyword evidence="1" id="KW-0378">Hydrolase</keyword>
<dbReference type="Pfam" id="PF13242">
    <property type="entry name" value="Hydrolase_like"/>
    <property type="match status" value="1"/>
</dbReference>
<dbReference type="SUPFAM" id="SSF56784">
    <property type="entry name" value="HAD-like"/>
    <property type="match status" value="1"/>
</dbReference>
<dbReference type="KEGG" id="amam:HPC72_06130"/>
<gene>
    <name evidence="1" type="ORF">HPC72_06130</name>
</gene>
<dbReference type="PANTHER" id="PTHR19288:SF95">
    <property type="entry name" value="D-GLYCEROL 3-PHOSPHATE PHOSPHATASE"/>
    <property type="match status" value="1"/>
</dbReference>
<dbReference type="RefSeq" id="WP_159524621.1">
    <property type="nucleotide sequence ID" value="NZ_CP053642.1"/>
</dbReference>
<dbReference type="PANTHER" id="PTHR19288">
    <property type="entry name" value="4-NITROPHENYLPHOSPHATASE-RELATED"/>
    <property type="match status" value="1"/>
</dbReference>
<dbReference type="Pfam" id="PF13344">
    <property type="entry name" value="Hydrolase_6"/>
    <property type="match status" value="1"/>
</dbReference>
<reference evidence="1 2" key="1">
    <citation type="submission" date="2020-05" db="EMBL/GenBank/DDBJ databases">
        <title>Actinomyces sp. zg-325.</title>
        <authorList>
            <person name="Yang C."/>
        </authorList>
    </citation>
    <scope>NUCLEOTIDE SEQUENCE [LARGE SCALE GENOMIC DNA]</scope>
    <source>
        <strain evidence="2">zg-325</strain>
    </source>
</reference>
<name>A0A6M8BAM2_9ACTO</name>
<dbReference type="Gene3D" id="3.40.50.1000">
    <property type="entry name" value="HAD superfamily/HAD-like"/>
    <property type="match status" value="2"/>
</dbReference>
<accession>A0A6M8BAM2</accession>
<dbReference type="GO" id="GO:0016791">
    <property type="term" value="F:phosphatase activity"/>
    <property type="evidence" value="ECO:0007669"/>
    <property type="project" value="TreeGrafter"/>
</dbReference>
<dbReference type="EMBL" id="CP053642">
    <property type="protein sequence ID" value="QKD79875.1"/>
    <property type="molecule type" value="Genomic_DNA"/>
</dbReference>
<keyword evidence="2" id="KW-1185">Reference proteome</keyword>
<dbReference type="AlphaFoldDB" id="A0A6M8BAM2"/>
<evidence type="ECO:0000313" key="1">
    <source>
        <dbReference type="EMBL" id="QKD79875.1"/>
    </source>
</evidence>
<organism evidence="1 2">
    <name type="scientific">Actinomyces marmotae</name>
    <dbReference type="NCBI Taxonomy" id="2737173"/>
    <lineage>
        <taxon>Bacteria</taxon>
        <taxon>Bacillati</taxon>
        <taxon>Actinomycetota</taxon>
        <taxon>Actinomycetes</taxon>
        <taxon>Actinomycetales</taxon>
        <taxon>Actinomycetaceae</taxon>
        <taxon>Actinomyces</taxon>
    </lineage>
</organism>
<dbReference type="GO" id="GO:0005737">
    <property type="term" value="C:cytoplasm"/>
    <property type="evidence" value="ECO:0007669"/>
    <property type="project" value="TreeGrafter"/>
</dbReference>
<dbReference type="Proteomes" id="UP000504752">
    <property type="component" value="Chromosome"/>
</dbReference>
<protein>
    <submittedName>
        <fullName evidence="1">HAD hydrolase-like protein</fullName>
    </submittedName>
</protein>
<dbReference type="InterPro" id="IPR023214">
    <property type="entry name" value="HAD_sf"/>
</dbReference>